<keyword evidence="3 7" id="KW-0812">Transmembrane</keyword>
<evidence type="ECO:0000256" key="2">
    <source>
        <dbReference type="ARBA" id="ARBA00008816"/>
    </source>
</evidence>
<sequence>MCVQSKGSGGASGTNNILWCCLHGPPGLVSILSSTPPALIPGSPPAPTTCLMSYRRLEDPEEYPLHQIRPAHPQTFSGAPVYPVNSSEREPVRTAGDDMPFPGKRFGRAYRTRVFLSYAPDWVLCIGLSAAFFALDKVPGFKREFSLTDTSLLHTFAVHERVPDWLLYVIFAAAPLTLMPIINLILLRSLWDWHSSWLGWLLSCSITGAITQFSKITVGRPRPDLIDRCQPISGAVDPPLGLSTVAICTQTDVGILRDGWRSFPSGHSSLSFAGLGFLSFYLAGKLHLFDERGHTVKAWISLVPLSGAALVAISRTMDYRHHWQDVLTGSTLGIVVAYFGYRQYYPPLSSQICHLPYPPRVHRGGQALPTHHSRPSEAQALSSGPPDSLSMRPRMPEPRYSDRHSIGDEEMGRPSVTRDTDPSKDDLRHP</sequence>
<dbReference type="EMBL" id="ML143386">
    <property type="protein sequence ID" value="TBU35923.1"/>
    <property type="molecule type" value="Genomic_DNA"/>
</dbReference>
<dbReference type="GO" id="GO:0016020">
    <property type="term" value="C:membrane"/>
    <property type="evidence" value="ECO:0007669"/>
    <property type="project" value="UniProtKB-SubCell"/>
</dbReference>
<reference evidence="9" key="1">
    <citation type="submission" date="2019-01" db="EMBL/GenBank/DDBJ databases">
        <title>Draft genome sequences of three monokaryotic isolates of the white-rot basidiomycete fungus Dichomitus squalens.</title>
        <authorList>
            <consortium name="DOE Joint Genome Institute"/>
            <person name="Lopez S.C."/>
            <person name="Andreopoulos B."/>
            <person name="Pangilinan J."/>
            <person name="Lipzen A."/>
            <person name="Riley R."/>
            <person name="Ahrendt S."/>
            <person name="Ng V."/>
            <person name="Barry K."/>
            <person name="Daum C."/>
            <person name="Grigoriev I.V."/>
            <person name="Hilden K.S."/>
            <person name="Makela M.R."/>
            <person name="de Vries R.P."/>
        </authorList>
    </citation>
    <scope>NUCLEOTIDE SEQUENCE [LARGE SCALE GENOMIC DNA]</scope>
    <source>
        <strain evidence="9">OM18370.1</strain>
    </source>
</reference>
<dbReference type="InterPro" id="IPR000326">
    <property type="entry name" value="PAP2/HPO"/>
</dbReference>
<dbReference type="GO" id="GO:0004601">
    <property type="term" value="F:peroxidase activity"/>
    <property type="evidence" value="ECO:0007669"/>
    <property type="project" value="UniProtKB-KW"/>
</dbReference>
<dbReference type="SMART" id="SM00014">
    <property type="entry name" value="acidPPc"/>
    <property type="match status" value="1"/>
</dbReference>
<keyword evidence="4 7" id="KW-1133">Transmembrane helix</keyword>
<name>A0A4V2K2B0_9APHY</name>
<evidence type="ECO:0000256" key="1">
    <source>
        <dbReference type="ARBA" id="ARBA00004141"/>
    </source>
</evidence>
<dbReference type="GO" id="GO:0006644">
    <property type="term" value="P:phospholipid metabolic process"/>
    <property type="evidence" value="ECO:0007669"/>
    <property type="project" value="InterPro"/>
</dbReference>
<dbReference type="GO" id="GO:0008195">
    <property type="term" value="F:phosphatidate phosphatase activity"/>
    <property type="evidence" value="ECO:0007669"/>
    <property type="project" value="TreeGrafter"/>
</dbReference>
<evidence type="ECO:0000313" key="9">
    <source>
        <dbReference type="EMBL" id="TBU35923.1"/>
    </source>
</evidence>
<dbReference type="Proteomes" id="UP000292957">
    <property type="component" value="Unassembled WGS sequence"/>
</dbReference>
<dbReference type="GO" id="GO:0046839">
    <property type="term" value="P:phospholipid dephosphorylation"/>
    <property type="evidence" value="ECO:0007669"/>
    <property type="project" value="TreeGrafter"/>
</dbReference>
<protein>
    <submittedName>
        <fullName evidence="9">Acid phosphatase/Vanadium-dependent haloperoxidase</fullName>
    </submittedName>
</protein>
<evidence type="ECO:0000256" key="4">
    <source>
        <dbReference type="ARBA" id="ARBA00022989"/>
    </source>
</evidence>
<dbReference type="InterPro" id="IPR043216">
    <property type="entry name" value="PAP-like"/>
</dbReference>
<dbReference type="InterPro" id="IPR036938">
    <property type="entry name" value="PAP2/HPO_sf"/>
</dbReference>
<evidence type="ECO:0000256" key="6">
    <source>
        <dbReference type="SAM" id="MobiDB-lite"/>
    </source>
</evidence>
<dbReference type="PANTHER" id="PTHR10165:SF35">
    <property type="entry name" value="RE23632P"/>
    <property type="match status" value="1"/>
</dbReference>
<comment type="similarity">
    <text evidence="2">Belongs to the PA-phosphatase related phosphoesterase family.</text>
</comment>
<organism evidence="9">
    <name type="scientific">Dichomitus squalens</name>
    <dbReference type="NCBI Taxonomy" id="114155"/>
    <lineage>
        <taxon>Eukaryota</taxon>
        <taxon>Fungi</taxon>
        <taxon>Dikarya</taxon>
        <taxon>Basidiomycota</taxon>
        <taxon>Agaricomycotina</taxon>
        <taxon>Agaricomycetes</taxon>
        <taxon>Polyporales</taxon>
        <taxon>Polyporaceae</taxon>
        <taxon>Dichomitus</taxon>
    </lineage>
</organism>
<evidence type="ECO:0000256" key="5">
    <source>
        <dbReference type="ARBA" id="ARBA00023136"/>
    </source>
</evidence>
<gene>
    <name evidence="9" type="ORF">BD311DRAFT_744854</name>
</gene>
<keyword evidence="5 7" id="KW-0472">Membrane</keyword>
<accession>A0A4V2K2B0</accession>
<feature type="transmembrane region" description="Helical" evidence="7">
    <location>
        <begin position="114"/>
        <end position="135"/>
    </location>
</feature>
<dbReference type="PANTHER" id="PTHR10165">
    <property type="entry name" value="LIPID PHOSPHATE PHOSPHATASE"/>
    <property type="match status" value="1"/>
</dbReference>
<evidence type="ECO:0000259" key="8">
    <source>
        <dbReference type="SMART" id="SM00014"/>
    </source>
</evidence>
<feature type="transmembrane region" description="Helical" evidence="7">
    <location>
        <begin position="198"/>
        <end position="218"/>
    </location>
</feature>
<keyword evidence="9" id="KW-0560">Oxidoreductase</keyword>
<evidence type="ECO:0000256" key="3">
    <source>
        <dbReference type="ARBA" id="ARBA00022692"/>
    </source>
</evidence>
<feature type="region of interest" description="Disordered" evidence="6">
    <location>
        <begin position="79"/>
        <end position="98"/>
    </location>
</feature>
<feature type="transmembrane region" description="Helical" evidence="7">
    <location>
        <begin position="165"/>
        <end position="186"/>
    </location>
</feature>
<proteinExistence type="inferred from homology"/>
<dbReference type="Gene3D" id="1.20.144.10">
    <property type="entry name" value="Phosphatidic acid phosphatase type 2/haloperoxidase"/>
    <property type="match status" value="1"/>
</dbReference>
<feature type="domain" description="Phosphatidic acid phosphatase type 2/haloperoxidase" evidence="8">
    <location>
        <begin position="198"/>
        <end position="341"/>
    </location>
</feature>
<comment type="subcellular location">
    <subcellularLocation>
        <location evidence="1">Membrane</location>
        <topology evidence="1">Multi-pass membrane protein</topology>
    </subcellularLocation>
</comment>
<evidence type="ECO:0000256" key="7">
    <source>
        <dbReference type="SAM" id="Phobius"/>
    </source>
</evidence>
<dbReference type="SUPFAM" id="SSF48317">
    <property type="entry name" value="Acid phosphatase/Vanadium-dependent haloperoxidase"/>
    <property type="match status" value="1"/>
</dbReference>
<dbReference type="FunFam" id="1.20.144.10:FF:000017">
    <property type="entry name" value="Diacylglycerol pyrophosphate phosphatase 1"/>
    <property type="match status" value="1"/>
</dbReference>
<feature type="compositionally biased region" description="Basic and acidic residues" evidence="6">
    <location>
        <begin position="394"/>
        <end position="430"/>
    </location>
</feature>
<dbReference type="AlphaFoldDB" id="A0A4V2K2B0"/>
<feature type="region of interest" description="Disordered" evidence="6">
    <location>
        <begin position="363"/>
        <end position="430"/>
    </location>
</feature>
<dbReference type="OrthoDB" id="8907274at2759"/>
<feature type="compositionally biased region" description="Basic and acidic residues" evidence="6">
    <location>
        <begin position="87"/>
        <end position="96"/>
    </location>
</feature>
<keyword evidence="9" id="KW-0575">Peroxidase</keyword>
<dbReference type="CDD" id="cd03390">
    <property type="entry name" value="PAP2_containing_1_like"/>
    <property type="match status" value="1"/>
</dbReference>
<dbReference type="Pfam" id="PF01569">
    <property type="entry name" value="PAP2"/>
    <property type="match status" value="1"/>
</dbReference>